<sequence length="75" mass="7780">MVSKARAPMKYPATPPSTLATVQTPAISHARWGAASIIGIIITSGGIGKTELSTKLTKASAQSAFRWAARPSVQS</sequence>
<comment type="caution">
    <text evidence="1">The sequence shown here is derived from an EMBL/GenBank/DDBJ whole genome shotgun (WGS) entry which is preliminary data.</text>
</comment>
<dbReference type="EMBL" id="BPFH01000005">
    <property type="protein sequence ID" value="GIT96010.1"/>
    <property type="molecule type" value="Genomic_DNA"/>
</dbReference>
<accession>A0ABQ4NNN6</accession>
<evidence type="ECO:0000313" key="2">
    <source>
        <dbReference type="Proteomes" id="UP000786693"/>
    </source>
</evidence>
<proteinExistence type="predicted"/>
<organism evidence="1 2">
    <name type="scientific">Jannaschia pagri</name>
    <dbReference type="NCBI Taxonomy" id="2829797"/>
    <lineage>
        <taxon>Bacteria</taxon>
        <taxon>Pseudomonadati</taxon>
        <taxon>Pseudomonadota</taxon>
        <taxon>Alphaproteobacteria</taxon>
        <taxon>Rhodobacterales</taxon>
        <taxon>Roseobacteraceae</taxon>
        <taxon>Jannaschia</taxon>
    </lineage>
</organism>
<dbReference type="Proteomes" id="UP000786693">
    <property type="component" value="Unassembled WGS sequence"/>
</dbReference>
<name>A0ABQ4NNN6_9RHOB</name>
<protein>
    <submittedName>
        <fullName evidence="1">Uncharacterized protein</fullName>
    </submittedName>
</protein>
<keyword evidence="2" id="KW-1185">Reference proteome</keyword>
<evidence type="ECO:0000313" key="1">
    <source>
        <dbReference type="EMBL" id="GIT96010.1"/>
    </source>
</evidence>
<reference evidence="1 2" key="1">
    <citation type="submission" date="2021-05" db="EMBL/GenBank/DDBJ databases">
        <title>Bacteria Genome sequencing.</title>
        <authorList>
            <person name="Takabe Y."/>
            <person name="Nakajima Y."/>
            <person name="Suzuki S."/>
            <person name="Shiozaki T."/>
        </authorList>
    </citation>
    <scope>NUCLEOTIDE SEQUENCE [LARGE SCALE GENOMIC DNA]</scope>
    <source>
        <strain evidence="1 2">AI_62</strain>
    </source>
</reference>
<gene>
    <name evidence="1" type="ORF">JANAI62_26330</name>
</gene>